<protein>
    <submittedName>
        <fullName evidence="1">Uncharacterized protein</fullName>
    </submittedName>
</protein>
<accession>A0AAW0C6V0</accession>
<proteinExistence type="predicted"/>
<sequence>MFTRTPETILVDMNFDTIPRGRPNVLCLVRHHVQDEDVYGETTGIGTTWRRDTALEDIDGEAAVRVEWTSGGHGIRDDETGIFHRFIMYDENTSENAIRRALASKNAVTMKRISIPRPPPPPSTGYQ</sequence>
<dbReference type="AlphaFoldDB" id="A0AAW0C6V0"/>
<dbReference type="EMBL" id="JAYKXP010000055">
    <property type="protein sequence ID" value="KAK7034722.1"/>
    <property type="molecule type" value="Genomic_DNA"/>
</dbReference>
<reference evidence="1 2" key="1">
    <citation type="submission" date="2024-01" db="EMBL/GenBank/DDBJ databases">
        <title>A draft genome for a cacao thread blight-causing isolate of Paramarasmius palmivorus.</title>
        <authorList>
            <person name="Baruah I.K."/>
            <person name="Bukari Y."/>
            <person name="Amoako-Attah I."/>
            <person name="Meinhardt L.W."/>
            <person name="Bailey B.A."/>
            <person name="Cohen S.P."/>
        </authorList>
    </citation>
    <scope>NUCLEOTIDE SEQUENCE [LARGE SCALE GENOMIC DNA]</scope>
    <source>
        <strain evidence="1 2">GH-12</strain>
    </source>
</reference>
<gene>
    <name evidence="1" type="ORF">VNI00_012129</name>
</gene>
<evidence type="ECO:0000313" key="2">
    <source>
        <dbReference type="Proteomes" id="UP001383192"/>
    </source>
</evidence>
<name>A0AAW0C6V0_9AGAR</name>
<organism evidence="1 2">
    <name type="scientific">Paramarasmius palmivorus</name>
    <dbReference type="NCBI Taxonomy" id="297713"/>
    <lineage>
        <taxon>Eukaryota</taxon>
        <taxon>Fungi</taxon>
        <taxon>Dikarya</taxon>
        <taxon>Basidiomycota</taxon>
        <taxon>Agaricomycotina</taxon>
        <taxon>Agaricomycetes</taxon>
        <taxon>Agaricomycetidae</taxon>
        <taxon>Agaricales</taxon>
        <taxon>Marasmiineae</taxon>
        <taxon>Marasmiaceae</taxon>
        <taxon>Paramarasmius</taxon>
    </lineage>
</organism>
<evidence type="ECO:0000313" key="1">
    <source>
        <dbReference type="EMBL" id="KAK7034722.1"/>
    </source>
</evidence>
<keyword evidence="2" id="KW-1185">Reference proteome</keyword>
<dbReference type="Proteomes" id="UP001383192">
    <property type="component" value="Unassembled WGS sequence"/>
</dbReference>
<comment type="caution">
    <text evidence="1">The sequence shown here is derived from an EMBL/GenBank/DDBJ whole genome shotgun (WGS) entry which is preliminary data.</text>
</comment>